<dbReference type="PANTHER" id="PTHR11618:SF13">
    <property type="entry name" value="TRANSCRIPTION INITIATION FACTOR IIB"/>
    <property type="match status" value="1"/>
</dbReference>
<dbReference type="InterPro" id="IPR013137">
    <property type="entry name" value="Znf_TFIIB"/>
</dbReference>
<name>A0A8H7E255_9EURO</name>
<evidence type="ECO:0000313" key="12">
    <source>
        <dbReference type="EMBL" id="KAF7503711.1"/>
    </source>
</evidence>
<dbReference type="GO" id="GO:0016251">
    <property type="term" value="F:RNA polymerase II general transcription initiation factor activity"/>
    <property type="evidence" value="ECO:0007669"/>
    <property type="project" value="TreeGrafter"/>
</dbReference>
<dbReference type="InterPro" id="IPR013763">
    <property type="entry name" value="Cyclin-like_dom"/>
</dbReference>
<feature type="compositionally biased region" description="Basic and acidic residues" evidence="10">
    <location>
        <begin position="70"/>
        <end position="88"/>
    </location>
</feature>
<evidence type="ECO:0000256" key="4">
    <source>
        <dbReference type="ARBA" id="ARBA00023015"/>
    </source>
</evidence>
<accession>A0A8H7E255</accession>
<dbReference type="FunFam" id="1.10.472.170:FF:000001">
    <property type="entry name" value="Transcription initiation factor IIB"/>
    <property type="match status" value="1"/>
</dbReference>
<dbReference type="PROSITE" id="PS51134">
    <property type="entry name" value="ZF_TFIIB"/>
    <property type="match status" value="1"/>
</dbReference>
<proteinExistence type="inferred from homology"/>
<dbReference type="Gene3D" id="1.10.472.170">
    <property type="match status" value="1"/>
</dbReference>
<dbReference type="Gene3D" id="1.10.472.10">
    <property type="entry name" value="Cyclin-like"/>
    <property type="match status" value="1"/>
</dbReference>
<keyword evidence="9" id="KW-0863">Zinc-finger</keyword>
<keyword evidence="4" id="KW-0805">Transcription regulation</keyword>
<keyword evidence="3" id="KW-0677">Repeat</keyword>
<keyword evidence="9" id="KW-0862">Zinc</keyword>
<dbReference type="PROSITE" id="PS00782">
    <property type="entry name" value="TFIIB"/>
    <property type="match status" value="1"/>
</dbReference>
<dbReference type="Pfam" id="PF00382">
    <property type="entry name" value="TFIIB"/>
    <property type="match status" value="2"/>
</dbReference>
<keyword evidence="13" id="KW-1185">Reference proteome</keyword>
<dbReference type="OrthoDB" id="25790at2759"/>
<dbReference type="InterPro" id="IPR013150">
    <property type="entry name" value="TFIIB_cyclin"/>
</dbReference>
<sequence length="363" mass="39759">MSGIPGVPIDENAKPGEQAPQPYRENLSVIVTCPDCKEYPPNLVNEGATLVCASCGMVLEDRVVSMESEWRTFNSDEGKGDDPSRVGEAESELQLGDHLETRISTSQSSSKASRMLAAAQNKQSSEKTNKSLASAFRQVEFWGEKAALQKNIRDNAKRYLKQVDDAKAFKGKQQDAVVAGCIFIACRQAQAARSFNEIHQLTQVPKKEIGRVYKHLEKFLRNADDVKLKRIEAEGGIFDSAAAAYRNTKSTNASDLCARFVNMLNLPVKVEAFARDIANKIVSINELAGRSPLSNAGACIYFASHFVGLGRSAKEISQVAGVSDTTIKGAYKFLFNAQDTLITEKFLKAPYNGDPKNLPQVQN</sequence>
<dbReference type="EMBL" id="JAACFV010000165">
    <property type="protein sequence ID" value="KAF7503711.1"/>
    <property type="molecule type" value="Genomic_DNA"/>
</dbReference>
<evidence type="ECO:0000256" key="9">
    <source>
        <dbReference type="PROSITE-ProRule" id="PRU00469"/>
    </source>
</evidence>
<comment type="subunit">
    <text evidence="8">Associates with TFIID-IIA (DA complex) to form TFIID-IIA-IIB (DAB-complex) which is then recognized by polymerase II.</text>
</comment>
<keyword evidence="9" id="KW-0479">Metal-binding</keyword>
<comment type="similarity">
    <text evidence="1">Belongs to the TFIIB family.</text>
</comment>
<evidence type="ECO:0000259" key="11">
    <source>
        <dbReference type="PROSITE" id="PS51134"/>
    </source>
</evidence>
<dbReference type="Pfam" id="PF08271">
    <property type="entry name" value="Zn_Ribbon_TF"/>
    <property type="match status" value="1"/>
</dbReference>
<comment type="function">
    <text evidence="7">General factor that plays a major role in the activation of eukaryotic genes transcribed by RNA polymerase II.</text>
</comment>
<comment type="caution">
    <text evidence="12">The sequence shown here is derived from an EMBL/GenBank/DDBJ whole genome shotgun (WGS) entry which is preliminary data.</text>
</comment>
<dbReference type="GO" id="GO:0008270">
    <property type="term" value="F:zinc ion binding"/>
    <property type="evidence" value="ECO:0007669"/>
    <property type="project" value="UniProtKB-KW"/>
</dbReference>
<evidence type="ECO:0000256" key="8">
    <source>
        <dbReference type="ARBA" id="ARBA00066213"/>
    </source>
</evidence>
<evidence type="ECO:0000256" key="5">
    <source>
        <dbReference type="ARBA" id="ARBA00023163"/>
    </source>
</evidence>
<gene>
    <name evidence="12" type="ORF">GJ744_003336</name>
</gene>
<dbReference type="InterPro" id="IPR000812">
    <property type="entry name" value="TFIIB"/>
</dbReference>
<evidence type="ECO:0000256" key="6">
    <source>
        <dbReference type="ARBA" id="ARBA00031706"/>
    </source>
</evidence>
<dbReference type="AlphaFoldDB" id="A0A8H7E255"/>
<feature type="domain" description="TFIIB-type" evidence="11">
    <location>
        <begin position="29"/>
        <end position="60"/>
    </location>
</feature>
<keyword evidence="5" id="KW-0804">Transcription</keyword>
<evidence type="ECO:0000256" key="2">
    <source>
        <dbReference type="ARBA" id="ARBA00013932"/>
    </source>
</evidence>
<dbReference type="SUPFAM" id="SSF57783">
    <property type="entry name" value="Zinc beta-ribbon"/>
    <property type="match status" value="1"/>
</dbReference>
<dbReference type="SUPFAM" id="SSF47954">
    <property type="entry name" value="Cyclin-like"/>
    <property type="match status" value="2"/>
</dbReference>
<evidence type="ECO:0000256" key="1">
    <source>
        <dbReference type="ARBA" id="ARBA00010857"/>
    </source>
</evidence>
<protein>
    <recommendedName>
        <fullName evidence="2">Transcription initiation factor IIB</fullName>
    </recommendedName>
    <alternativeName>
        <fullName evidence="6">General transcription factor TFIIB</fullName>
    </alternativeName>
</protein>
<dbReference type="GO" id="GO:0097550">
    <property type="term" value="C:transcription preinitiation complex"/>
    <property type="evidence" value="ECO:0007669"/>
    <property type="project" value="TreeGrafter"/>
</dbReference>
<dbReference type="InterPro" id="IPR036915">
    <property type="entry name" value="Cyclin-like_sf"/>
</dbReference>
<evidence type="ECO:0000313" key="13">
    <source>
        <dbReference type="Proteomes" id="UP000606974"/>
    </source>
</evidence>
<dbReference type="InterPro" id="IPR023486">
    <property type="entry name" value="TFIIB_CS"/>
</dbReference>
<dbReference type="GO" id="GO:0051123">
    <property type="term" value="P:RNA polymerase II preinitiation complex assembly"/>
    <property type="evidence" value="ECO:0007669"/>
    <property type="project" value="UniProtKB-ARBA"/>
</dbReference>
<dbReference type="Proteomes" id="UP000606974">
    <property type="component" value="Unassembled WGS sequence"/>
</dbReference>
<dbReference type="GO" id="GO:0017025">
    <property type="term" value="F:TBP-class protein binding"/>
    <property type="evidence" value="ECO:0007669"/>
    <property type="project" value="InterPro"/>
</dbReference>
<feature type="region of interest" description="Disordered" evidence="10">
    <location>
        <begin position="1"/>
        <end position="21"/>
    </location>
</feature>
<reference evidence="12" key="1">
    <citation type="submission" date="2020-02" db="EMBL/GenBank/DDBJ databases">
        <authorList>
            <person name="Palmer J.M."/>
        </authorList>
    </citation>
    <scope>NUCLEOTIDE SEQUENCE</scope>
    <source>
        <strain evidence="12">EPUS1.4</strain>
        <tissue evidence="12">Thallus</tissue>
    </source>
</reference>
<dbReference type="GO" id="GO:0005634">
    <property type="term" value="C:nucleus"/>
    <property type="evidence" value="ECO:0007669"/>
    <property type="project" value="TreeGrafter"/>
</dbReference>
<dbReference type="CDD" id="cd20551">
    <property type="entry name" value="CYCLIN_TFIIB_rpt1"/>
    <property type="match status" value="1"/>
</dbReference>
<dbReference type="PRINTS" id="PR00685">
    <property type="entry name" value="TIFACTORIIB"/>
</dbReference>
<evidence type="ECO:0000256" key="7">
    <source>
        <dbReference type="ARBA" id="ARBA00056616"/>
    </source>
</evidence>
<organism evidence="12 13">
    <name type="scientific">Endocarpon pusillum</name>
    <dbReference type="NCBI Taxonomy" id="364733"/>
    <lineage>
        <taxon>Eukaryota</taxon>
        <taxon>Fungi</taxon>
        <taxon>Dikarya</taxon>
        <taxon>Ascomycota</taxon>
        <taxon>Pezizomycotina</taxon>
        <taxon>Eurotiomycetes</taxon>
        <taxon>Chaetothyriomycetidae</taxon>
        <taxon>Verrucariales</taxon>
        <taxon>Verrucariaceae</taxon>
        <taxon>Endocarpon</taxon>
    </lineage>
</organism>
<feature type="region of interest" description="Disordered" evidence="10">
    <location>
        <begin position="70"/>
        <end position="128"/>
    </location>
</feature>
<dbReference type="SMART" id="SM00385">
    <property type="entry name" value="CYCLIN"/>
    <property type="match status" value="2"/>
</dbReference>
<evidence type="ECO:0000256" key="10">
    <source>
        <dbReference type="SAM" id="MobiDB-lite"/>
    </source>
</evidence>
<evidence type="ECO:0000256" key="3">
    <source>
        <dbReference type="ARBA" id="ARBA00022737"/>
    </source>
</evidence>
<feature type="compositionally biased region" description="Polar residues" evidence="10">
    <location>
        <begin position="102"/>
        <end position="112"/>
    </location>
</feature>
<dbReference type="PANTHER" id="PTHR11618">
    <property type="entry name" value="TRANSCRIPTION INITIATION FACTOR IIB-RELATED"/>
    <property type="match status" value="1"/>
</dbReference>